<reference evidence="3" key="1">
    <citation type="submission" date="2025-08" db="UniProtKB">
        <authorList>
            <consortium name="RefSeq"/>
        </authorList>
    </citation>
    <scope>IDENTIFICATION</scope>
    <source>
        <tissue evidence="3">Whole Larva</tissue>
    </source>
</reference>
<evidence type="ECO:0000256" key="1">
    <source>
        <dbReference type="ARBA" id="ARBA00023002"/>
    </source>
</evidence>
<dbReference type="PANTHER" id="PTHR43157:SF31">
    <property type="entry name" value="PHOSPHATIDYLINOSITOL-GLYCAN BIOSYNTHESIS CLASS F PROTEIN"/>
    <property type="match status" value="1"/>
</dbReference>
<evidence type="ECO:0000313" key="3">
    <source>
        <dbReference type="RefSeq" id="XP_017778356.1"/>
    </source>
</evidence>
<evidence type="ECO:0000313" key="2">
    <source>
        <dbReference type="Proteomes" id="UP000695000"/>
    </source>
</evidence>
<gene>
    <name evidence="3" type="primary">LOC108563998</name>
</gene>
<proteinExistence type="predicted"/>
<dbReference type="Gene3D" id="3.40.50.720">
    <property type="entry name" value="NAD(P)-binding Rossmann-like Domain"/>
    <property type="match status" value="1"/>
</dbReference>
<sequence>MSARQDGLRHGLKTVMNLAARGCKVIIGDIIDDTKIRDRIIDETTNNLVEITHVDLASLKSVRAFAKNIVYTQKRLDILILMGETGGFSNLYTEDGLLKLMQVNHFGPFLMTYLLSDLLKKTPGSRVVFVSSLLSLIHKLRNAENLNAAIPHKNHLMSNIYEYGNSKLCMLMGAQIFSEKLEGVTCFCVFPGISKILINKSLASSSINTFMRFIYKIIILFGKDEWERSQTTIHCAVSKELHGKPLAIYANCYKFPIRPRPLRNKELCDKVWEQSEMLVKIGEEEKIK</sequence>
<name>A0ABM1MUV6_NICVS</name>
<dbReference type="PANTHER" id="PTHR43157">
    <property type="entry name" value="PHOSPHATIDYLINOSITOL-GLYCAN BIOSYNTHESIS CLASS F PROTEIN-RELATED"/>
    <property type="match status" value="1"/>
</dbReference>
<keyword evidence="1" id="KW-0560">Oxidoreductase</keyword>
<dbReference type="RefSeq" id="XP_017778356.1">
    <property type="nucleotide sequence ID" value="XM_017922867.1"/>
</dbReference>
<organism evidence="2 3">
    <name type="scientific">Nicrophorus vespilloides</name>
    <name type="common">Boreal carrion beetle</name>
    <dbReference type="NCBI Taxonomy" id="110193"/>
    <lineage>
        <taxon>Eukaryota</taxon>
        <taxon>Metazoa</taxon>
        <taxon>Ecdysozoa</taxon>
        <taxon>Arthropoda</taxon>
        <taxon>Hexapoda</taxon>
        <taxon>Insecta</taxon>
        <taxon>Pterygota</taxon>
        <taxon>Neoptera</taxon>
        <taxon>Endopterygota</taxon>
        <taxon>Coleoptera</taxon>
        <taxon>Polyphaga</taxon>
        <taxon>Staphyliniformia</taxon>
        <taxon>Silphidae</taxon>
        <taxon>Nicrophorinae</taxon>
        <taxon>Nicrophorus</taxon>
    </lineage>
</organism>
<keyword evidence="2" id="KW-1185">Reference proteome</keyword>
<dbReference type="GeneID" id="108563998"/>
<dbReference type="InterPro" id="IPR002347">
    <property type="entry name" value="SDR_fam"/>
</dbReference>
<dbReference type="InterPro" id="IPR036291">
    <property type="entry name" value="NAD(P)-bd_dom_sf"/>
</dbReference>
<protein>
    <submittedName>
        <fullName evidence="3">Retinol dehydrogenase 12-like</fullName>
    </submittedName>
</protein>
<accession>A0ABM1MUV6</accession>
<dbReference type="SUPFAM" id="SSF51735">
    <property type="entry name" value="NAD(P)-binding Rossmann-fold domains"/>
    <property type="match status" value="1"/>
</dbReference>
<dbReference type="Pfam" id="PF00106">
    <property type="entry name" value="adh_short"/>
    <property type="match status" value="1"/>
</dbReference>
<dbReference type="Proteomes" id="UP000695000">
    <property type="component" value="Unplaced"/>
</dbReference>